<dbReference type="InterPro" id="IPR003593">
    <property type="entry name" value="AAA+_ATPase"/>
</dbReference>
<accession>T2GEG2</accession>
<dbReference type="HOGENOM" id="CLU_000604_45_2_7"/>
<sequence length="530" mass="57376">MDSRMPASLPLLRLDHASVLRGGSLVLQDLCWELRPGQHWLLVGENGAGKSTFLQLVRGELWPLDRHARLYGLDGVLDPSPIGLRTRMGLVSPALQERYQRQGWHIRGREIAASGFDDAFLCNRTLTAAEAARLDETLTLCGAADLAQRPLSSFSQGELRLLLLVRALAPLVQRPALLLLDEGLEGLDTPARRRITAVLEALMARADGLGLILAAHRLDELPCGLTHVLRLDGGRLVDQSTLDAFSPDHATPWTDPPAAAPCPILHRAGTHRAMVPHAPGREPLLDIAHADVFVDRAHVLHDVSWTIPHPRLPADGGPSCDHWVVLGPNGAGKSTLMRLIQGELPPALGGSIRMAEVPTVLERRQAAPLVSPALQATYTYDDTAADVVAAGFFGAIGLWETPTSAQRRMAMHWLEHLGLADLAQRRLSTLSTGQARRVFLARALAPCPPLLLLDEPCAGLDPAARRLFLETLTRAASAGPCLILVTHHPEDCLPVFGNVLVLRQGRVQYAGPREHCPQALLDALLHTGEA</sequence>
<dbReference type="PROSITE" id="PS00211">
    <property type="entry name" value="ABC_TRANSPORTER_1"/>
    <property type="match status" value="1"/>
</dbReference>
<feature type="domain" description="ABC transporter" evidence="3">
    <location>
        <begin position="12"/>
        <end position="258"/>
    </location>
</feature>
<keyword evidence="5" id="KW-1185">Reference proteome</keyword>
<organism evidence="4 5">
    <name type="scientific">Megalodesulfovibrio gigas (strain ATCC 19364 / DSM 1382 / NCIMB 9332 / VKM B-1759)</name>
    <name type="common">Desulfovibrio gigas</name>
    <dbReference type="NCBI Taxonomy" id="1121448"/>
    <lineage>
        <taxon>Bacteria</taxon>
        <taxon>Pseudomonadati</taxon>
        <taxon>Thermodesulfobacteriota</taxon>
        <taxon>Desulfovibrionia</taxon>
        <taxon>Desulfovibrionales</taxon>
        <taxon>Desulfovibrionaceae</taxon>
        <taxon>Megalodesulfovibrio</taxon>
    </lineage>
</organism>
<dbReference type="eggNOG" id="COG1129">
    <property type="taxonomic scope" value="Bacteria"/>
</dbReference>
<dbReference type="SUPFAM" id="SSF52540">
    <property type="entry name" value="P-loop containing nucleoside triphosphate hydrolases"/>
    <property type="match status" value="2"/>
</dbReference>
<dbReference type="KEGG" id="dgg:DGI_2933"/>
<reference evidence="5" key="2">
    <citation type="submission" date="2013-07" db="EMBL/GenBank/DDBJ databases">
        <authorList>
            <person name="Morais-Silva F.O."/>
            <person name="Rezende A.M."/>
            <person name="Pimentel C."/>
            <person name="Resende D.M."/>
            <person name="Santos C.I."/>
            <person name="Clemente C."/>
            <person name="de Oliveira L.M."/>
            <person name="da Silva S.M."/>
            <person name="Costa D.A."/>
            <person name="Varela-Raposo A."/>
            <person name="Horacio E.C.A."/>
            <person name="Matos M."/>
            <person name="Flores O."/>
            <person name="Ruiz J.C."/>
            <person name="Rodrigues-Pousada C."/>
        </authorList>
    </citation>
    <scope>NUCLEOTIDE SEQUENCE [LARGE SCALE GENOMIC DNA]</scope>
    <source>
        <strain evidence="5">ATCC 19364 / DSM 1382 / NCIMB 9332 / VKM B-1759</strain>
    </source>
</reference>
<dbReference type="PANTHER" id="PTHR43158:SF2">
    <property type="entry name" value="SKFA PEPTIDE EXPORT ATP-BINDING PROTEIN SKFE"/>
    <property type="match status" value="1"/>
</dbReference>
<dbReference type="GO" id="GO:0016887">
    <property type="term" value="F:ATP hydrolysis activity"/>
    <property type="evidence" value="ECO:0007669"/>
    <property type="project" value="InterPro"/>
</dbReference>
<dbReference type="InterPro" id="IPR027417">
    <property type="entry name" value="P-loop_NTPase"/>
</dbReference>
<feature type="domain" description="ABC transporter" evidence="3">
    <location>
        <begin position="282"/>
        <end position="529"/>
    </location>
</feature>
<keyword evidence="2" id="KW-0067">ATP-binding</keyword>
<dbReference type="InterPro" id="IPR003439">
    <property type="entry name" value="ABC_transporter-like_ATP-bd"/>
</dbReference>
<dbReference type="Pfam" id="PF00005">
    <property type="entry name" value="ABC_tran"/>
    <property type="match status" value="2"/>
</dbReference>
<proteinExistence type="predicted"/>
<dbReference type="GO" id="GO:0005524">
    <property type="term" value="F:ATP binding"/>
    <property type="evidence" value="ECO:0007669"/>
    <property type="project" value="UniProtKB-KW"/>
</dbReference>
<evidence type="ECO:0000313" key="4">
    <source>
        <dbReference type="EMBL" id="AGW14658.1"/>
    </source>
</evidence>
<dbReference type="AlphaFoldDB" id="T2GEG2"/>
<dbReference type="Proteomes" id="UP000016587">
    <property type="component" value="Chromosome"/>
</dbReference>
<evidence type="ECO:0000313" key="5">
    <source>
        <dbReference type="Proteomes" id="UP000016587"/>
    </source>
</evidence>
<protein>
    <submittedName>
        <fullName evidence="4">Putative ABC transporter</fullName>
    </submittedName>
</protein>
<dbReference type="PROSITE" id="PS50893">
    <property type="entry name" value="ABC_TRANSPORTER_2"/>
    <property type="match status" value="2"/>
</dbReference>
<dbReference type="InterPro" id="IPR017871">
    <property type="entry name" value="ABC_transporter-like_CS"/>
</dbReference>
<dbReference type="STRING" id="1121448.DGI_2933"/>
<gene>
    <name evidence="4" type="ORF">DGI_2933</name>
</gene>
<reference evidence="4 5" key="1">
    <citation type="journal article" date="2013" name="J. Bacteriol.">
        <title>Roles of HynAB and Ech, the only two hydrogenases found in the model sulfate reducer Desulfovibrio gigas.</title>
        <authorList>
            <person name="Morais-Silva F.O."/>
            <person name="Santos C.I."/>
            <person name="Rodrigues R."/>
            <person name="Pereira I.A."/>
            <person name="Rodrigues-Pousada C."/>
        </authorList>
    </citation>
    <scope>NUCLEOTIDE SEQUENCE [LARGE SCALE GENOMIC DNA]</scope>
    <source>
        <strain evidence="5">ATCC 19364 / DSM 1382 / NCIMB 9332 / VKM B-1759</strain>
    </source>
</reference>
<dbReference type="EMBL" id="CP006585">
    <property type="protein sequence ID" value="AGW14658.1"/>
    <property type="molecule type" value="Genomic_DNA"/>
</dbReference>
<evidence type="ECO:0000259" key="3">
    <source>
        <dbReference type="PROSITE" id="PS50893"/>
    </source>
</evidence>
<keyword evidence="1" id="KW-0547">Nucleotide-binding</keyword>
<evidence type="ECO:0000256" key="1">
    <source>
        <dbReference type="ARBA" id="ARBA00022741"/>
    </source>
</evidence>
<name>T2GEG2_MEGG1</name>
<dbReference type="PATRIC" id="fig|1121448.10.peg.2895"/>
<evidence type="ECO:0000256" key="2">
    <source>
        <dbReference type="ARBA" id="ARBA00022840"/>
    </source>
</evidence>
<dbReference type="SMART" id="SM00382">
    <property type="entry name" value="AAA"/>
    <property type="match status" value="2"/>
</dbReference>
<dbReference type="Gene3D" id="3.40.50.300">
    <property type="entry name" value="P-loop containing nucleotide triphosphate hydrolases"/>
    <property type="match status" value="2"/>
</dbReference>
<dbReference type="PANTHER" id="PTHR43158">
    <property type="entry name" value="SKFA PEPTIDE EXPORT ATP-BINDING PROTEIN SKFE"/>
    <property type="match status" value="1"/>
</dbReference>